<feature type="active site" description="Charge relay system" evidence="5">
    <location>
        <position position="137"/>
    </location>
</feature>
<evidence type="ECO:0000313" key="10">
    <source>
        <dbReference type="EnsemblMetazoa" id="XP_038057879.1"/>
    </source>
</evidence>
<dbReference type="SUPFAM" id="SSF54897">
    <property type="entry name" value="Protease propeptides/inhibitors"/>
    <property type="match status" value="1"/>
</dbReference>
<evidence type="ECO:0000256" key="5">
    <source>
        <dbReference type="PROSITE-ProRule" id="PRU01240"/>
    </source>
</evidence>
<sequence>MRVLLVLSLASLAAATAPLYEHAVDGITGQYIVALTNESPAVDEFLNFMSESMGVPLVPSVRYRGGAFKGFAAPLDDTQLSNIRNMQEVAYVEQEAVVRAQWVASWGLDRVDQRKLPLDGKADFMGTGKGTNAYIIDTGIFPKNHFFSDRGYIAYDAVHDEFGGLDCNGHGTHCAGTIGGEVFGIAREANLFGVKVLGCGGSGSTAGVIDGMDFVASEGERPAVASMSLGGGASQAMDDAVARLFDAGVTVSVAAGNSYGDACTASPARAKEAITVGATDIEDERADFSNYGKCVDIFAPGVDIPSLWKDGDFATNTISGTSMACPHVTGGAILAVGNNPEMTSAQVKAEILKNATPDVVKNPGPESPNLMLYIP</sequence>
<dbReference type="InterPro" id="IPR050131">
    <property type="entry name" value="Peptidase_S8_subtilisin-like"/>
</dbReference>
<dbReference type="InterPro" id="IPR000209">
    <property type="entry name" value="Peptidase_S8/S53_dom"/>
</dbReference>
<dbReference type="PROSITE" id="PS00138">
    <property type="entry name" value="SUBTILASE_SER"/>
    <property type="match status" value="1"/>
</dbReference>
<dbReference type="InterPro" id="IPR022398">
    <property type="entry name" value="Peptidase_S8_His-AS"/>
</dbReference>
<feature type="signal peptide" evidence="7">
    <location>
        <begin position="1"/>
        <end position="15"/>
    </location>
</feature>
<accession>A0A914A2Q3</accession>
<dbReference type="Pfam" id="PF00082">
    <property type="entry name" value="Peptidase_S8"/>
    <property type="match status" value="1"/>
</dbReference>
<dbReference type="GeneID" id="119729327"/>
<dbReference type="SUPFAM" id="SSF52743">
    <property type="entry name" value="Subtilisin-like"/>
    <property type="match status" value="1"/>
</dbReference>
<keyword evidence="11" id="KW-1185">Reference proteome</keyword>
<dbReference type="InterPro" id="IPR015500">
    <property type="entry name" value="Peptidase_S8_subtilisin-rel"/>
</dbReference>
<dbReference type="Gene3D" id="3.30.70.80">
    <property type="entry name" value="Peptidase S8 propeptide/proteinase inhibitor I9"/>
    <property type="match status" value="1"/>
</dbReference>
<dbReference type="Gene3D" id="3.40.50.200">
    <property type="entry name" value="Peptidase S8/S53 domain"/>
    <property type="match status" value="1"/>
</dbReference>
<reference evidence="10" key="1">
    <citation type="submission" date="2022-11" db="UniProtKB">
        <authorList>
            <consortium name="EnsemblMetazoa"/>
        </authorList>
    </citation>
    <scope>IDENTIFICATION</scope>
</reference>
<comment type="similarity">
    <text evidence="1 5 6">Belongs to the peptidase S8 family.</text>
</comment>
<dbReference type="PROSITE" id="PS00137">
    <property type="entry name" value="SUBTILASE_HIS"/>
    <property type="match status" value="1"/>
</dbReference>
<dbReference type="InterPro" id="IPR037045">
    <property type="entry name" value="S8pro/Inhibitor_I9_sf"/>
</dbReference>
<dbReference type="Pfam" id="PF05922">
    <property type="entry name" value="Inhibitor_I9"/>
    <property type="match status" value="1"/>
</dbReference>
<evidence type="ECO:0000256" key="7">
    <source>
        <dbReference type="SAM" id="SignalP"/>
    </source>
</evidence>
<protein>
    <submittedName>
        <fullName evidence="10">Uncharacterized protein</fullName>
    </submittedName>
</protein>
<feature type="chain" id="PRO_5038068888" evidence="7">
    <location>
        <begin position="16"/>
        <end position="375"/>
    </location>
</feature>
<dbReference type="OrthoDB" id="206201at2759"/>
<dbReference type="PROSITE" id="PS00136">
    <property type="entry name" value="SUBTILASE_ASP"/>
    <property type="match status" value="1"/>
</dbReference>
<dbReference type="OMA" id="CGIDYVT"/>
<dbReference type="CDD" id="cd04077">
    <property type="entry name" value="Peptidases_S8_PCSK9_ProteinaseK_like"/>
    <property type="match status" value="1"/>
</dbReference>
<evidence type="ECO:0000256" key="2">
    <source>
        <dbReference type="ARBA" id="ARBA00022670"/>
    </source>
</evidence>
<evidence type="ECO:0000256" key="4">
    <source>
        <dbReference type="ARBA" id="ARBA00022825"/>
    </source>
</evidence>
<dbReference type="PROSITE" id="PS51892">
    <property type="entry name" value="SUBTILASE"/>
    <property type="match status" value="1"/>
</dbReference>
<keyword evidence="3 5" id="KW-0378">Hydrolase</keyword>
<name>A0A914A2Q3_PATMI</name>
<dbReference type="InterPro" id="IPR010259">
    <property type="entry name" value="S8pro/Inhibitor_I9"/>
</dbReference>
<dbReference type="RefSeq" id="XP_038057879.1">
    <property type="nucleotide sequence ID" value="XM_038201951.1"/>
</dbReference>
<evidence type="ECO:0000256" key="3">
    <source>
        <dbReference type="ARBA" id="ARBA00022801"/>
    </source>
</evidence>
<dbReference type="PANTHER" id="PTHR43806">
    <property type="entry name" value="PEPTIDASE S8"/>
    <property type="match status" value="1"/>
</dbReference>
<dbReference type="AlphaFoldDB" id="A0A914A2Q3"/>
<evidence type="ECO:0000256" key="1">
    <source>
        <dbReference type="ARBA" id="ARBA00011073"/>
    </source>
</evidence>
<evidence type="ECO:0000259" key="8">
    <source>
        <dbReference type="Pfam" id="PF00082"/>
    </source>
</evidence>
<feature type="active site" description="Charge relay system" evidence="5">
    <location>
        <position position="322"/>
    </location>
</feature>
<dbReference type="InterPro" id="IPR036852">
    <property type="entry name" value="Peptidase_S8/S53_dom_sf"/>
</dbReference>
<evidence type="ECO:0000313" key="11">
    <source>
        <dbReference type="Proteomes" id="UP000887568"/>
    </source>
</evidence>
<dbReference type="PRINTS" id="PR00723">
    <property type="entry name" value="SUBTILISIN"/>
</dbReference>
<dbReference type="Proteomes" id="UP000887568">
    <property type="component" value="Unplaced"/>
</dbReference>
<dbReference type="GO" id="GO:0004252">
    <property type="term" value="F:serine-type endopeptidase activity"/>
    <property type="evidence" value="ECO:0007669"/>
    <property type="project" value="UniProtKB-UniRule"/>
</dbReference>
<keyword evidence="4 5" id="KW-0720">Serine protease</keyword>
<dbReference type="InterPro" id="IPR034193">
    <property type="entry name" value="PCSK9_ProteinaseK-like"/>
</dbReference>
<evidence type="ECO:0000259" key="9">
    <source>
        <dbReference type="Pfam" id="PF05922"/>
    </source>
</evidence>
<dbReference type="FunFam" id="3.40.50.200:FF:000014">
    <property type="entry name" value="Proteinase K"/>
    <property type="match status" value="1"/>
</dbReference>
<dbReference type="GO" id="GO:0006508">
    <property type="term" value="P:proteolysis"/>
    <property type="evidence" value="ECO:0007669"/>
    <property type="project" value="UniProtKB-KW"/>
</dbReference>
<proteinExistence type="inferred from homology"/>
<feature type="domain" description="Inhibitor I9" evidence="9">
    <location>
        <begin position="63"/>
        <end position="100"/>
    </location>
</feature>
<keyword evidence="2 5" id="KW-0645">Protease</keyword>
<feature type="active site" description="Charge relay system" evidence="5">
    <location>
        <position position="170"/>
    </location>
</feature>
<dbReference type="InterPro" id="IPR023828">
    <property type="entry name" value="Peptidase_S8_Ser-AS"/>
</dbReference>
<dbReference type="EnsemblMetazoa" id="XM_038201951.1">
    <property type="protein sequence ID" value="XP_038057879.1"/>
    <property type="gene ID" value="LOC119729327"/>
</dbReference>
<dbReference type="PANTHER" id="PTHR43806:SF11">
    <property type="entry name" value="CEREVISIN-RELATED"/>
    <property type="match status" value="1"/>
</dbReference>
<evidence type="ECO:0000256" key="6">
    <source>
        <dbReference type="RuleBase" id="RU003355"/>
    </source>
</evidence>
<organism evidence="10 11">
    <name type="scientific">Patiria miniata</name>
    <name type="common">Bat star</name>
    <name type="synonym">Asterina miniata</name>
    <dbReference type="NCBI Taxonomy" id="46514"/>
    <lineage>
        <taxon>Eukaryota</taxon>
        <taxon>Metazoa</taxon>
        <taxon>Echinodermata</taxon>
        <taxon>Eleutherozoa</taxon>
        <taxon>Asterozoa</taxon>
        <taxon>Asteroidea</taxon>
        <taxon>Valvatacea</taxon>
        <taxon>Valvatida</taxon>
        <taxon>Asterinidae</taxon>
        <taxon>Patiria</taxon>
    </lineage>
</organism>
<dbReference type="InterPro" id="IPR023827">
    <property type="entry name" value="Peptidase_S8_Asp-AS"/>
</dbReference>
<dbReference type="GO" id="GO:0005615">
    <property type="term" value="C:extracellular space"/>
    <property type="evidence" value="ECO:0007669"/>
    <property type="project" value="TreeGrafter"/>
</dbReference>
<keyword evidence="7" id="KW-0732">Signal</keyword>
<feature type="domain" description="Peptidase S8/S53" evidence="8">
    <location>
        <begin position="130"/>
        <end position="357"/>
    </location>
</feature>